<dbReference type="GO" id="GO:0007266">
    <property type="term" value="P:Rho protein signal transduction"/>
    <property type="evidence" value="ECO:0007669"/>
    <property type="project" value="TreeGrafter"/>
</dbReference>
<proteinExistence type="predicted"/>
<dbReference type="Proteomes" id="UP000821853">
    <property type="component" value="Unassembled WGS sequence"/>
</dbReference>
<dbReference type="InterPro" id="IPR039007">
    <property type="entry name" value="pG1"/>
</dbReference>
<dbReference type="PANTHER" id="PTHR46005">
    <property type="entry name" value="RHO GTPASE-ACTIVATING PROTEIN 190"/>
    <property type="match status" value="1"/>
</dbReference>
<evidence type="ECO:0000313" key="2">
    <source>
        <dbReference type="EMBL" id="KAH9379117.1"/>
    </source>
</evidence>
<dbReference type="InterPro" id="IPR045786">
    <property type="entry name" value="RhoGAP_pG1_pG2"/>
</dbReference>
<dbReference type="CDD" id="cd22207">
    <property type="entry name" value="pseudoGTPaseD_p190RhoGAP"/>
    <property type="match status" value="1"/>
</dbReference>
<dbReference type="PANTHER" id="PTHR46005:SF4">
    <property type="entry name" value="RHO GTPASE-ACTIVATING PROTEIN 190"/>
    <property type="match status" value="1"/>
</dbReference>
<organism evidence="2 3">
    <name type="scientific">Haemaphysalis longicornis</name>
    <name type="common">Bush tick</name>
    <dbReference type="NCBI Taxonomy" id="44386"/>
    <lineage>
        <taxon>Eukaryota</taxon>
        <taxon>Metazoa</taxon>
        <taxon>Ecdysozoa</taxon>
        <taxon>Arthropoda</taxon>
        <taxon>Chelicerata</taxon>
        <taxon>Arachnida</taxon>
        <taxon>Acari</taxon>
        <taxon>Parasitiformes</taxon>
        <taxon>Ixodida</taxon>
        <taxon>Ixodoidea</taxon>
        <taxon>Ixodidae</taxon>
        <taxon>Haemaphysalinae</taxon>
        <taxon>Haemaphysalis</taxon>
    </lineage>
</organism>
<dbReference type="VEuPathDB" id="VectorBase:HLOH_063543"/>
<gene>
    <name evidence="2" type="ORF">HPB48_018952</name>
</gene>
<dbReference type="GO" id="GO:0005829">
    <property type="term" value="C:cytosol"/>
    <property type="evidence" value="ECO:0007669"/>
    <property type="project" value="TreeGrafter"/>
</dbReference>
<sequence>MDGVIEQLLHRREAGTNGGGVLGTNGHLLHLVVLGARASAMQVAQAMRQVHPQGYRLDDKAQYALDFRIIDGDVGLPHNSFHTEPLPHSCLCVYASQPGLEYIRESLEKTLLANLEQEDRLPFHGLPLVMVFAGQGGFMCEEGINRAKSLQCPFVTRAAAWTPYGWSRRCSRWWRASSGGRACCTSTRRCPWSRGPGRTCG</sequence>
<protein>
    <recommendedName>
        <fullName evidence="1">PG1 pseudoGTPase domain-containing protein</fullName>
    </recommendedName>
</protein>
<dbReference type="AlphaFoldDB" id="A0A9J6GUC8"/>
<dbReference type="GO" id="GO:0005096">
    <property type="term" value="F:GTPase activator activity"/>
    <property type="evidence" value="ECO:0007669"/>
    <property type="project" value="TreeGrafter"/>
</dbReference>
<dbReference type="GO" id="GO:0008361">
    <property type="term" value="P:regulation of cell size"/>
    <property type="evidence" value="ECO:0007669"/>
    <property type="project" value="TreeGrafter"/>
</dbReference>
<dbReference type="InterPro" id="IPR051978">
    <property type="entry name" value="Rho-GAP_domain"/>
</dbReference>
<feature type="domain" description="PG1 pseudoGTPase" evidence="1">
    <location>
        <begin position="23"/>
        <end position="193"/>
    </location>
</feature>
<name>A0A9J6GUC8_HAELO</name>
<keyword evidence="3" id="KW-1185">Reference proteome</keyword>
<dbReference type="OrthoDB" id="9994905at2759"/>
<dbReference type="PROSITE" id="PS51852">
    <property type="entry name" value="PG1"/>
    <property type="match status" value="1"/>
</dbReference>
<dbReference type="GO" id="GO:0050770">
    <property type="term" value="P:regulation of axonogenesis"/>
    <property type="evidence" value="ECO:0007669"/>
    <property type="project" value="TreeGrafter"/>
</dbReference>
<accession>A0A9J6GUC8</accession>
<evidence type="ECO:0000313" key="3">
    <source>
        <dbReference type="Proteomes" id="UP000821853"/>
    </source>
</evidence>
<dbReference type="EMBL" id="JABSTR010000009">
    <property type="protein sequence ID" value="KAH9379117.1"/>
    <property type="molecule type" value="Genomic_DNA"/>
</dbReference>
<reference evidence="2 3" key="1">
    <citation type="journal article" date="2020" name="Cell">
        <title>Large-Scale Comparative Analyses of Tick Genomes Elucidate Their Genetic Diversity and Vector Capacities.</title>
        <authorList>
            <consortium name="Tick Genome and Microbiome Consortium (TIGMIC)"/>
            <person name="Jia N."/>
            <person name="Wang J."/>
            <person name="Shi W."/>
            <person name="Du L."/>
            <person name="Sun Y."/>
            <person name="Zhan W."/>
            <person name="Jiang J.F."/>
            <person name="Wang Q."/>
            <person name="Zhang B."/>
            <person name="Ji P."/>
            <person name="Bell-Sakyi L."/>
            <person name="Cui X.M."/>
            <person name="Yuan T.T."/>
            <person name="Jiang B.G."/>
            <person name="Yang W.F."/>
            <person name="Lam T.T."/>
            <person name="Chang Q.C."/>
            <person name="Ding S.J."/>
            <person name="Wang X.J."/>
            <person name="Zhu J.G."/>
            <person name="Ruan X.D."/>
            <person name="Zhao L."/>
            <person name="Wei J.T."/>
            <person name="Ye R.Z."/>
            <person name="Que T.C."/>
            <person name="Du C.H."/>
            <person name="Zhou Y.H."/>
            <person name="Cheng J.X."/>
            <person name="Dai P.F."/>
            <person name="Guo W.B."/>
            <person name="Han X.H."/>
            <person name="Huang E.J."/>
            <person name="Li L.F."/>
            <person name="Wei W."/>
            <person name="Gao Y.C."/>
            <person name="Liu J.Z."/>
            <person name="Shao H.Z."/>
            <person name="Wang X."/>
            <person name="Wang C.C."/>
            <person name="Yang T.C."/>
            <person name="Huo Q.B."/>
            <person name="Li W."/>
            <person name="Chen H.Y."/>
            <person name="Chen S.E."/>
            <person name="Zhou L.G."/>
            <person name="Ni X.B."/>
            <person name="Tian J.H."/>
            <person name="Sheng Y."/>
            <person name="Liu T."/>
            <person name="Pan Y.S."/>
            <person name="Xia L.Y."/>
            <person name="Li J."/>
            <person name="Zhao F."/>
            <person name="Cao W.C."/>
        </authorList>
    </citation>
    <scope>NUCLEOTIDE SEQUENCE [LARGE SCALE GENOMIC DNA]</scope>
    <source>
        <strain evidence="2">HaeL-2018</strain>
    </source>
</reference>
<evidence type="ECO:0000259" key="1">
    <source>
        <dbReference type="PROSITE" id="PS51852"/>
    </source>
</evidence>
<comment type="caution">
    <text evidence="2">The sequence shown here is derived from an EMBL/GenBank/DDBJ whole genome shotgun (WGS) entry which is preliminary data.</text>
</comment>
<dbReference type="Pfam" id="PF19518">
    <property type="entry name" value="RhoGAP_pG1_pG2"/>
    <property type="match status" value="1"/>
</dbReference>